<evidence type="ECO:0000259" key="1">
    <source>
        <dbReference type="PROSITE" id="PS50206"/>
    </source>
</evidence>
<dbReference type="PROSITE" id="PS00380">
    <property type="entry name" value="RHODANESE_1"/>
    <property type="match status" value="1"/>
</dbReference>
<name>A0AAE4QZ12_9ACTN</name>
<proteinExistence type="predicted"/>
<reference evidence="2" key="1">
    <citation type="submission" date="2023-10" db="EMBL/GenBank/DDBJ databases">
        <title>Development of a sustainable strategy for remediation of hydrocarbon-contaminated territories based on the waste exchange concept.</title>
        <authorList>
            <person name="Krivoruchko A."/>
        </authorList>
    </citation>
    <scope>NUCLEOTIDE SEQUENCE</scope>
    <source>
        <strain evidence="2">IEGM 1175</strain>
    </source>
</reference>
<accession>A0AAE4QZ12</accession>
<dbReference type="AlphaFoldDB" id="A0AAE4QZ12"/>
<evidence type="ECO:0000313" key="2">
    <source>
        <dbReference type="EMBL" id="MDV6299274.1"/>
    </source>
</evidence>
<dbReference type="GO" id="GO:0004792">
    <property type="term" value="F:thiosulfate-cyanide sulfurtransferase activity"/>
    <property type="evidence" value="ECO:0007669"/>
    <property type="project" value="InterPro"/>
</dbReference>
<comment type="caution">
    <text evidence="2">The sequence shown here is derived from an EMBL/GenBank/DDBJ whole genome shotgun (WGS) entry which is preliminary data.</text>
</comment>
<feature type="domain" description="Rhodanese" evidence="1">
    <location>
        <begin position="14"/>
        <end position="44"/>
    </location>
</feature>
<sequence>MVSTTDIDTFASHHQEGAPLIDVREPHGYIAGHVPGARLIPWATSLPPRMSRPRGPPSS</sequence>
<dbReference type="PROSITE" id="PS50206">
    <property type="entry name" value="RHODANESE_3"/>
    <property type="match status" value="1"/>
</dbReference>
<dbReference type="EMBL" id="JAWLKJ010000002">
    <property type="protein sequence ID" value="MDV6299274.1"/>
    <property type="molecule type" value="Genomic_DNA"/>
</dbReference>
<dbReference type="Gene3D" id="3.40.250.10">
    <property type="entry name" value="Rhodanese-like domain"/>
    <property type="match status" value="1"/>
</dbReference>
<dbReference type="InterPro" id="IPR001763">
    <property type="entry name" value="Rhodanese-like_dom"/>
</dbReference>
<evidence type="ECO:0000313" key="3">
    <source>
        <dbReference type="Proteomes" id="UP001185873"/>
    </source>
</evidence>
<dbReference type="Proteomes" id="UP001185873">
    <property type="component" value="Unassembled WGS sequence"/>
</dbReference>
<dbReference type="InterPro" id="IPR036873">
    <property type="entry name" value="Rhodanese-like_dom_sf"/>
</dbReference>
<dbReference type="SUPFAM" id="SSF52821">
    <property type="entry name" value="Rhodanese/Cell cycle control phosphatase"/>
    <property type="match status" value="1"/>
</dbReference>
<gene>
    <name evidence="2" type="ORF">R3P82_09110</name>
</gene>
<dbReference type="Pfam" id="PF00581">
    <property type="entry name" value="Rhodanese"/>
    <property type="match status" value="1"/>
</dbReference>
<dbReference type="InterPro" id="IPR001307">
    <property type="entry name" value="Thiosulphate_STrfase_CS"/>
</dbReference>
<dbReference type="CDD" id="cd00158">
    <property type="entry name" value="RHOD"/>
    <property type="match status" value="1"/>
</dbReference>
<protein>
    <submittedName>
        <fullName evidence="2">Rhodanese-like domain-containing protein</fullName>
    </submittedName>
</protein>
<organism evidence="2 3">
    <name type="scientific">Dietzia maris</name>
    <dbReference type="NCBI Taxonomy" id="37915"/>
    <lineage>
        <taxon>Bacteria</taxon>
        <taxon>Bacillati</taxon>
        <taxon>Actinomycetota</taxon>
        <taxon>Actinomycetes</taxon>
        <taxon>Mycobacteriales</taxon>
        <taxon>Dietziaceae</taxon>
        <taxon>Dietzia</taxon>
    </lineage>
</organism>